<evidence type="ECO:0000256" key="1">
    <source>
        <dbReference type="ARBA" id="ARBA00022884"/>
    </source>
</evidence>
<dbReference type="GO" id="GO:0003723">
    <property type="term" value="F:RNA binding"/>
    <property type="evidence" value="ECO:0007669"/>
    <property type="project" value="UniProtKB-UniRule"/>
</dbReference>
<evidence type="ECO:0000259" key="4">
    <source>
        <dbReference type="PROSITE" id="PS50961"/>
    </source>
</evidence>
<gene>
    <name evidence="5" type="ORF">PICST_30198</name>
</gene>
<dbReference type="GeneID" id="4836952"/>
<organism evidence="5 6">
    <name type="scientific">Scheffersomyces stipitis (strain ATCC 58785 / CBS 6054 / NBRC 10063 / NRRL Y-11545)</name>
    <name type="common">Yeast</name>
    <name type="synonym">Pichia stipitis</name>
    <dbReference type="NCBI Taxonomy" id="322104"/>
    <lineage>
        <taxon>Eukaryota</taxon>
        <taxon>Fungi</taxon>
        <taxon>Dikarya</taxon>
        <taxon>Ascomycota</taxon>
        <taxon>Saccharomycotina</taxon>
        <taxon>Pichiomycetes</taxon>
        <taxon>Debaryomycetaceae</taxon>
        <taxon>Scheffersomyces</taxon>
    </lineage>
</organism>
<dbReference type="AlphaFoldDB" id="A3LQ62"/>
<evidence type="ECO:0000313" key="6">
    <source>
        <dbReference type="Proteomes" id="UP000002258"/>
    </source>
</evidence>
<evidence type="ECO:0000313" key="5">
    <source>
        <dbReference type="EMBL" id="ABN65155.2"/>
    </source>
</evidence>
<dbReference type="InParanoid" id="A3LQ62"/>
<feature type="compositionally biased region" description="Basic and acidic residues" evidence="3">
    <location>
        <begin position="119"/>
        <end position="133"/>
    </location>
</feature>
<dbReference type="InterPro" id="IPR036388">
    <property type="entry name" value="WH-like_DNA-bd_sf"/>
</dbReference>
<sequence length="410" mass="45003">MTSDCVGTMPFVGSSALLAAEKKSWSASWTEVRSKVKERTIDLKITTDVNATGGAICNYDSIIGVPTNEHTNKENATDPTGTTTNENPMGNIPDGTDKVDITAVADVISHGDILSSSDNSDRSLNDKGKDNKDSSGVSNNSSDYNTKTEKPPFYVSVGKTTTIQRPIPTKGSLRGRRRKVDLDMYLREHPEEMTSNPVVQRYSDPGHAVPSVEIDTQQSMFNPYNFVGHSQPFIHIDLSNYLGDARSAVSRSYRSRANSCTGNGPSSNSGINRPSSNSLTNNNDDHNSGDSLVHTNSGSQGSFLYYYYPFPYPTFYTLPLTPSASVNDNDIANGNHNDFGVRNSNRYGYENSAQSGISRVNTICSQTRRQPQRRVNSIKNQLEYYFSPQNLLRDGHLQSLMDPTNGASNF</sequence>
<feature type="region of interest" description="Disordered" evidence="3">
    <location>
        <begin position="255"/>
        <end position="294"/>
    </location>
</feature>
<dbReference type="RefSeq" id="XP_001383184.2">
    <property type="nucleotide sequence ID" value="XM_001383147.1"/>
</dbReference>
<reference evidence="5 6" key="1">
    <citation type="journal article" date="2007" name="Nat. Biotechnol.">
        <title>Genome sequence of the lignocellulose-bioconverting and xylose-fermenting yeast Pichia stipitis.</title>
        <authorList>
            <person name="Jeffries T.W."/>
            <person name="Grigoriev I.V."/>
            <person name="Grimwood J."/>
            <person name="Laplaza J.M."/>
            <person name="Aerts A."/>
            <person name="Salamov A."/>
            <person name="Schmutz J."/>
            <person name="Lindquist E."/>
            <person name="Dehal P."/>
            <person name="Shapiro H."/>
            <person name="Jin Y.S."/>
            <person name="Passoth V."/>
            <person name="Richardson P.M."/>
        </authorList>
    </citation>
    <scope>NUCLEOTIDE SEQUENCE [LARGE SCALE GENOMIC DNA]</scope>
    <source>
        <strain evidence="6">ATCC 58785 / CBS 6054 / NBRC 10063 / NRRL Y-11545</strain>
    </source>
</reference>
<feature type="region of interest" description="Disordered" evidence="3">
    <location>
        <begin position="68"/>
        <end position="97"/>
    </location>
</feature>
<dbReference type="InterPro" id="IPR036390">
    <property type="entry name" value="WH_DNA-bd_sf"/>
</dbReference>
<dbReference type="OrthoDB" id="340227at2759"/>
<accession>A3LQ62</accession>
<feature type="compositionally biased region" description="Polar residues" evidence="3">
    <location>
        <begin position="77"/>
        <end position="88"/>
    </location>
</feature>
<keyword evidence="1 2" id="KW-0694">RNA-binding</keyword>
<proteinExistence type="predicted"/>
<dbReference type="PROSITE" id="PS50961">
    <property type="entry name" value="HTH_LA"/>
    <property type="match status" value="1"/>
</dbReference>
<feature type="compositionally biased region" description="Polar residues" evidence="3">
    <location>
        <begin position="258"/>
        <end position="282"/>
    </location>
</feature>
<dbReference type="HOGENOM" id="CLU_671048_0_0_1"/>
<dbReference type="Gene3D" id="1.10.10.10">
    <property type="entry name" value="Winged helix-like DNA-binding domain superfamily/Winged helix DNA-binding domain"/>
    <property type="match status" value="1"/>
</dbReference>
<evidence type="ECO:0000256" key="2">
    <source>
        <dbReference type="PROSITE-ProRule" id="PRU00332"/>
    </source>
</evidence>
<name>A3LQ62_PICST</name>
<protein>
    <recommendedName>
        <fullName evidence="4">HTH La-type RNA-binding domain-containing protein</fullName>
    </recommendedName>
</protein>
<dbReference type="EMBL" id="CP000496">
    <property type="protein sequence ID" value="ABN65155.2"/>
    <property type="molecule type" value="Genomic_DNA"/>
</dbReference>
<dbReference type="Proteomes" id="UP000002258">
    <property type="component" value="Chromosome 2"/>
</dbReference>
<dbReference type="SUPFAM" id="SSF46785">
    <property type="entry name" value="Winged helix' DNA-binding domain"/>
    <property type="match status" value="1"/>
</dbReference>
<keyword evidence="6" id="KW-1185">Reference proteome</keyword>
<feature type="compositionally biased region" description="Polar residues" evidence="3">
    <location>
        <begin position="134"/>
        <end position="145"/>
    </location>
</feature>
<evidence type="ECO:0000256" key="3">
    <source>
        <dbReference type="SAM" id="MobiDB-lite"/>
    </source>
</evidence>
<feature type="domain" description="HTH La-type RNA-binding" evidence="4">
    <location>
        <begin position="368"/>
        <end position="410"/>
    </location>
</feature>
<dbReference type="InterPro" id="IPR006630">
    <property type="entry name" value="La_HTH"/>
</dbReference>
<feature type="region of interest" description="Disordered" evidence="3">
    <location>
        <begin position="112"/>
        <end position="152"/>
    </location>
</feature>
<dbReference type="KEGG" id="pic:PICST_30198"/>